<evidence type="ECO:0000256" key="7">
    <source>
        <dbReference type="SAM" id="Coils"/>
    </source>
</evidence>
<gene>
    <name evidence="8" type="primary">xseB</name>
    <name evidence="8" type="ORF">HH304_06355</name>
</gene>
<dbReference type="NCBIfam" id="NF045605">
    <property type="entry name" value="xseB_Acin_var"/>
    <property type="match status" value="1"/>
</dbReference>
<evidence type="ECO:0000256" key="4">
    <source>
        <dbReference type="ARBA" id="ARBA00022801"/>
    </source>
</evidence>
<organism evidence="8 9">
    <name type="scientific">Marinigracilibium pacificum</name>
    <dbReference type="NCBI Taxonomy" id="2729599"/>
    <lineage>
        <taxon>Bacteria</taxon>
        <taxon>Pseudomonadati</taxon>
        <taxon>Bacteroidota</taxon>
        <taxon>Cytophagia</taxon>
        <taxon>Cytophagales</taxon>
        <taxon>Flammeovirgaceae</taxon>
        <taxon>Marinigracilibium</taxon>
    </lineage>
</organism>
<comment type="caution">
    <text evidence="8">The sequence shown here is derived from an EMBL/GenBank/DDBJ whole genome shotgun (WGS) entry which is preliminary data.</text>
</comment>
<comment type="similarity">
    <text evidence="1">Belongs to the XseB family.</text>
</comment>
<dbReference type="NCBIfam" id="TIGR01280">
    <property type="entry name" value="xseB"/>
    <property type="match status" value="1"/>
</dbReference>
<name>A0A848J0L0_9BACT</name>
<dbReference type="GO" id="GO:0008855">
    <property type="term" value="F:exodeoxyribonuclease VII activity"/>
    <property type="evidence" value="ECO:0007669"/>
    <property type="project" value="UniProtKB-UniRule"/>
</dbReference>
<evidence type="ECO:0000256" key="3">
    <source>
        <dbReference type="ARBA" id="ARBA00022722"/>
    </source>
</evidence>
<evidence type="ECO:0000256" key="2">
    <source>
        <dbReference type="ARBA" id="ARBA00022490"/>
    </source>
</evidence>
<sequence>MTKNKSFNYKESIERLNKILEKLENQEGDIDELMKDVEEATNIIKTCRGKLRSVEKQLSDKFDDIDN</sequence>
<proteinExistence type="inferred from homology"/>
<keyword evidence="2" id="KW-0963">Cytoplasm</keyword>
<evidence type="ECO:0000313" key="9">
    <source>
        <dbReference type="Proteomes" id="UP000559010"/>
    </source>
</evidence>
<evidence type="ECO:0000256" key="5">
    <source>
        <dbReference type="ARBA" id="ARBA00022839"/>
    </source>
</evidence>
<keyword evidence="7" id="KW-0175">Coiled coil</keyword>
<keyword evidence="5" id="KW-0269">Exonuclease</keyword>
<keyword evidence="3" id="KW-0540">Nuclease</keyword>
<dbReference type="Gene3D" id="1.10.287.1040">
    <property type="entry name" value="Exonuclease VII, small subunit"/>
    <property type="match status" value="1"/>
</dbReference>
<feature type="coiled-coil region" evidence="7">
    <location>
        <begin position="6"/>
        <end position="57"/>
    </location>
</feature>
<evidence type="ECO:0000256" key="6">
    <source>
        <dbReference type="NCBIfam" id="TIGR01280"/>
    </source>
</evidence>
<dbReference type="Pfam" id="PF02609">
    <property type="entry name" value="Exonuc_VII_S"/>
    <property type="match status" value="1"/>
</dbReference>
<dbReference type="InterPro" id="IPR037004">
    <property type="entry name" value="Exonuc_VII_ssu_sf"/>
</dbReference>
<evidence type="ECO:0000256" key="1">
    <source>
        <dbReference type="ARBA" id="ARBA00009998"/>
    </source>
</evidence>
<dbReference type="InterPro" id="IPR003761">
    <property type="entry name" value="Exonuc_VII_S"/>
</dbReference>
<dbReference type="EMBL" id="JABBNU010000003">
    <property type="protein sequence ID" value="NMM48014.1"/>
    <property type="molecule type" value="Genomic_DNA"/>
</dbReference>
<protein>
    <recommendedName>
        <fullName evidence="6">Exodeoxyribonuclease VII small subunit</fullName>
        <ecNumber evidence="6">3.1.11.6</ecNumber>
    </recommendedName>
</protein>
<accession>A0A848J0L0</accession>
<keyword evidence="4 8" id="KW-0378">Hydrolase</keyword>
<dbReference type="SUPFAM" id="SSF116842">
    <property type="entry name" value="XseB-like"/>
    <property type="match status" value="1"/>
</dbReference>
<dbReference type="RefSeq" id="WP_169679118.1">
    <property type="nucleotide sequence ID" value="NZ_JABBNU010000003.1"/>
</dbReference>
<reference evidence="8 9" key="1">
    <citation type="submission" date="2020-04" db="EMBL/GenBank/DDBJ databases">
        <title>Flammeovirgaceae bacterium KN852 isolated from deep sea.</title>
        <authorList>
            <person name="Zhang D.-C."/>
        </authorList>
    </citation>
    <scope>NUCLEOTIDE SEQUENCE [LARGE SCALE GENOMIC DNA]</scope>
    <source>
        <strain evidence="8 9">KN852</strain>
    </source>
</reference>
<evidence type="ECO:0000313" key="8">
    <source>
        <dbReference type="EMBL" id="NMM48014.1"/>
    </source>
</evidence>
<dbReference type="Proteomes" id="UP000559010">
    <property type="component" value="Unassembled WGS sequence"/>
</dbReference>
<dbReference type="EC" id="3.1.11.6" evidence="6"/>
<dbReference type="AlphaFoldDB" id="A0A848J0L0"/>
<dbReference type="GO" id="GO:0006308">
    <property type="term" value="P:DNA catabolic process"/>
    <property type="evidence" value="ECO:0007669"/>
    <property type="project" value="UniProtKB-UniRule"/>
</dbReference>
<keyword evidence="9" id="KW-1185">Reference proteome</keyword>
<dbReference type="GO" id="GO:0009318">
    <property type="term" value="C:exodeoxyribonuclease VII complex"/>
    <property type="evidence" value="ECO:0007669"/>
    <property type="project" value="UniProtKB-UniRule"/>
</dbReference>